<reference evidence="1" key="1">
    <citation type="journal article" date="2015" name="Nature">
        <title>Complex archaea that bridge the gap between prokaryotes and eukaryotes.</title>
        <authorList>
            <person name="Spang A."/>
            <person name="Saw J.H."/>
            <person name="Jorgensen S.L."/>
            <person name="Zaremba-Niedzwiedzka K."/>
            <person name="Martijn J."/>
            <person name="Lind A.E."/>
            <person name="van Eijk R."/>
            <person name="Schleper C."/>
            <person name="Guy L."/>
            <person name="Ettema T.J."/>
        </authorList>
    </citation>
    <scope>NUCLEOTIDE SEQUENCE</scope>
</reference>
<evidence type="ECO:0000313" key="1">
    <source>
        <dbReference type="EMBL" id="KKL69878.1"/>
    </source>
</evidence>
<proteinExistence type="predicted"/>
<comment type="caution">
    <text evidence="1">The sequence shown here is derived from an EMBL/GenBank/DDBJ whole genome shotgun (WGS) entry which is preliminary data.</text>
</comment>
<name>A0A0F9E791_9ZZZZ</name>
<protein>
    <submittedName>
        <fullName evidence="1">Uncharacterized protein</fullName>
    </submittedName>
</protein>
<accession>A0A0F9E791</accession>
<organism evidence="1">
    <name type="scientific">marine sediment metagenome</name>
    <dbReference type="NCBI Taxonomy" id="412755"/>
    <lineage>
        <taxon>unclassified sequences</taxon>
        <taxon>metagenomes</taxon>
        <taxon>ecological metagenomes</taxon>
    </lineage>
</organism>
<sequence length="64" mass="7465">MDLISCGYGCGVVLDLDKFEPEIRIEQSKNFDGYIEICYVKCPVCKEEVITDEVEHKYEEENKK</sequence>
<gene>
    <name evidence="1" type="ORF">LCGC14_2110510</name>
</gene>
<dbReference type="EMBL" id="LAZR01026074">
    <property type="protein sequence ID" value="KKL69878.1"/>
    <property type="molecule type" value="Genomic_DNA"/>
</dbReference>
<dbReference type="AlphaFoldDB" id="A0A0F9E791"/>